<feature type="domain" description="DNA ligase D 3'-phosphoesterase" evidence="1">
    <location>
        <begin position="33"/>
        <end position="143"/>
    </location>
</feature>
<evidence type="ECO:0000313" key="2">
    <source>
        <dbReference type="EMBL" id="EKE27616.1"/>
    </source>
</evidence>
<dbReference type="EMBL" id="AMFJ01000461">
    <property type="protein sequence ID" value="EKE27616.1"/>
    <property type="molecule type" value="Genomic_DNA"/>
</dbReference>
<dbReference type="PANTHER" id="PTHR39465:SF1">
    <property type="entry name" value="DNA LIGASE D 3'-PHOSPHOESTERASE DOMAIN-CONTAINING PROTEIN"/>
    <property type="match status" value="1"/>
</dbReference>
<reference evidence="2" key="1">
    <citation type="journal article" date="2012" name="Science">
        <title>Fermentation, hydrogen, and sulfur metabolism in multiple uncultivated bacterial phyla.</title>
        <authorList>
            <person name="Wrighton K.C."/>
            <person name="Thomas B.C."/>
            <person name="Sharon I."/>
            <person name="Miller C.S."/>
            <person name="Castelle C.J."/>
            <person name="VerBerkmoes N.C."/>
            <person name="Wilkins M.J."/>
            <person name="Hettich R.L."/>
            <person name="Lipton M.S."/>
            <person name="Williams K.H."/>
            <person name="Long P.E."/>
            <person name="Banfield J.F."/>
        </authorList>
    </citation>
    <scope>NUCLEOTIDE SEQUENCE [LARGE SCALE GENOMIC DNA]</scope>
</reference>
<dbReference type="PANTHER" id="PTHR39465">
    <property type="entry name" value="DNA LIGASE D, 3'-PHOSPHOESTERASE DOMAIN"/>
    <property type="match status" value="1"/>
</dbReference>
<proteinExistence type="predicted"/>
<dbReference type="NCBIfam" id="TIGR02777">
    <property type="entry name" value="LigD_PE_dom"/>
    <property type="match status" value="1"/>
</dbReference>
<gene>
    <name evidence="2" type="ORF">ACD_3C00187G0001</name>
</gene>
<comment type="caution">
    <text evidence="2">The sequence shown here is derived from an EMBL/GenBank/DDBJ whole genome shotgun (WGS) entry which is preliminary data.</text>
</comment>
<organism evidence="2">
    <name type="scientific">uncultured bacterium</name>
    <name type="common">gcode 4</name>
    <dbReference type="NCBI Taxonomy" id="1234023"/>
    <lineage>
        <taxon>Bacteria</taxon>
        <taxon>environmental samples</taxon>
    </lineage>
</organism>
<protein>
    <recommendedName>
        <fullName evidence="1">DNA ligase D 3'-phosphoesterase domain-containing protein</fullName>
    </recommendedName>
</protein>
<name>K2F927_9BACT</name>
<sequence length="144" mass="18049">MLETYKEKRDFSKTREPSWEKMKEGKNLLFVIHKHAATRLHYDLRLELEWVLKSWAVPKWPSYNPDEKRLAVMVEDHPYDYKDFEWTIPKDEYGWWTVMIWDYWTYQPIYSTWDKGKDEKAAMEMLEKWRLSFILNWKKLKWEF</sequence>
<feature type="non-terminal residue" evidence="2">
    <location>
        <position position="144"/>
    </location>
</feature>
<dbReference type="Pfam" id="PF13298">
    <property type="entry name" value="LigD_N"/>
    <property type="match status" value="1"/>
</dbReference>
<dbReference type="InterPro" id="IPR014144">
    <property type="entry name" value="LigD_PE_domain"/>
</dbReference>
<evidence type="ECO:0000259" key="1">
    <source>
        <dbReference type="Pfam" id="PF13298"/>
    </source>
</evidence>
<dbReference type="AlphaFoldDB" id="K2F927"/>
<accession>K2F927</accession>